<feature type="binding site" evidence="9">
    <location>
        <position position="199"/>
    </location>
    <ligand>
        <name>Mn(2+)</name>
        <dbReference type="ChEBI" id="CHEBI:29035"/>
    </ligand>
</feature>
<feature type="binding site" evidence="8">
    <location>
        <position position="147"/>
    </location>
    <ligand>
        <name>substrate</name>
    </ligand>
</feature>
<keyword evidence="9" id="KW-0533">Nickel</keyword>
<dbReference type="InterPro" id="IPR036291">
    <property type="entry name" value="NAD(P)-bd_dom_sf"/>
</dbReference>
<dbReference type="SUPFAM" id="SSF56327">
    <property type="entry name" value="LDH C-terminal domain-like"/>
    <property type="match status" value="1"/>
</dbReference>
<dbReference type="Gene3D" id="3.90.110.10">
    <property type="entry name" value="Lactate dehydrogenase/glycoside hydrolase, family 4, C-terminal"/>
    <property type="match status" value="1"/>
</dbReference>
<name>A0A9X8UIC2_9FIRM</name>
<keyword evidence="9" id="KW-0408">Iron</keyword>
<feature type="binding site" evidence="9">
    <location>
        <position position="168"/>
    </location>
    <ligand>
        <name>Mn(2+)</name>
        <dbReference type="ChEBI" id="CHEBI:29035"/>
    </ligand>
</feature>
<dbReference type="InterPro" id="IPR019802">
    <property type="entry name" value="GlycHydrolase_4_CS"/>
</dbReference>
<feature type="binding site" evidence="8">
    <location>
        <position position="93"/>
    </location>
    <ligand>
        <name>substrate</name>
    </ligand>
</feature>
<evidence type="ECO:0000256" key="1">
    <source>
        <dbReference type="ARBA" id="ARBA00010141"/>
    </source>
</evidence>
<comment type="similarity">
    <text evidence="1 11">Belongs to the glycosyl hydrolase 4 family.</text>
</comment>
<evidence type="ECO:0000313" key="13">
    <source>
        <dbReference type="EMBL" id="TCL41883.1"/>
    </source>
</evidence>
<feature type="domain" description="Glycosyl hydrolase family 4 C-terminal" evidence="12">
    <location>
        <begin position="196"/>
        <end position="397"/>
    </location>
</feature>
<evidence type="ECO:0000313" key="14">
    <source>
        <dbReference type="Proteomes" id="UP000294682"/>
    </source>
</evidence>
<keyword evidence="5 11" id="KW-0520">NAD</keyword>
<keyword evidence="14" id="KW-1185">Reference proteome</keyword>
<dbReference type="AlphaFoldDB" id="A0A9X8UIC2"/>
<evidence type="ECO:0000256" key="4">
    <source>
        <dbReference type="ARBA" id="ARBA00022801"/>
    </source>
</evidence>
<reference evidence="13 14" key="1">
    <citation type="submission" date="2019-03" db="EMBL/GenBank/DDBJ databases">
        <title>Genomic Encyclopedia of Type Strains, Phase IV (KMG-IV): sequencing the most valuable type-strain genomes for metagenomic binning, comparative biology and taxonomic classification.</title>
        <authorList>
            <person name="Goeker M."/>
        </authorList>
    </citation>
    <scope>NUCLEOTIDE SEQUENCE [LARGE SCALE GENOMIC DNA]</scope>
    <source>
        <strain evidence="13 14">DSM 100433</strain>
    </source>
</reference>
<keyword evidence="7 11" id="KW-0326">Glycosidase</keyword>
<evidence type="ECO:0000256" key="6">
    <source>
        <dbReference type="ARBA" id="ARBA00023211"/>
    </source>
</evidence>
<sequence length="422" mass="47470">MKTVNFGVIGGGSIFSPELVDLIAKDIGAFGRVNIRFMDVDQGRQEVVCGLCERIAKKSGAPISISYVDSYEQALEGCDYILIQFRIGGEDMRIDDELLGKKYKIPFVETVSVCGIATFLRTYYEAEKLARLIVDKAPQAWVLNFANPAELVAQALAGCGVKKVIGVCNASTRLIGFLKEKFHFGDEDDYFMTWRGLNHLTVVDSFQLRGKEILPEILRDMQDYESDRTPFPAELCRELGFLPNQYFQYYFLERELIGKEQQAAQVRSQLVKEINGELLAEYKTADFVPEALTRRGGYGYSRTVVEAIRSLHTGDRRTHYLVTENRGAIPELPYKGFVEAPCVVGKNMVRPIACGRLPAAAAPLISTMKAFETELIAAAKERSRTRLLRCMMIHPLIGDYRIAQPLLEDILSHNAPYLPEFH</sequence>
<dbReference type="InterPro" id="IPR001088">
    <property type="entry name" value="Glyco_hydro_4"/>
</dbReference>
<dbReference type="Proteomes" id="UP000294682">
    <property type="component" value="Unassembled WGS sequence"/>
</dbReference>
<evidence type="ECO:0000256" key="9">
    <source>
        <dbReference type="PIRSR" id="PIRSR601088-3"/>
    </source>
</evidence>
<dbReference type="SUPFAM" id="SSF51735">
    <property type="entry name" value="NAD(P)-binding Rossmann-fold domains"/>
    <property type="match status" value="1"/>
</dbReference>
<evidence type="ECO:0000256" key="7">
    <source>
        <dbReference type="ARBA" id="ARBA00023295"/>
    </source>
</evidence>
<comment type="subunit">
    <text evidence="2">Homotetramer.</text>
</comment>
<dbReference type="InterPro" id="IPR015955">
    <property type="entry name" value="Lactate_DH/Glyco_Ohase_4_C"/>
</dbReference>
<keyword evidence="3 9" id="KW-0479">Metal-binding</keyword>
<accession>A0A9X8UIC2</accession>
<dbReference type="GO" id="GO:0046872">
    <property type="term" value="F:metal ion binding"/>
    <property type="evidence" value="ECO:0007669"/>
    <property type="project" value="UniProtKB-KW"/>
</dbReference>
<evidence type="ECO:0000256" key="2">
    <source>
        <dbReference type="ARBA" id="ARBA00011881"/>
    </source>
</evidence>
<proteinExistence type="inferred from homology"/>
<dbReference type="GO" id="GO:0004553">
    <property type="term" value="F:hydrolase activity, hydrolyzing O-glycosyl compounds"/>
    <property type="evidence" value="ECO:0007669"/>
    <property type="project" value="InterPro"/>
</dbReference>
<evidence type="ECO:0000256" key="10">
    <source>
        <dbReference type="PIRSR" id="PIRSR601088-4"/>
    </source>
</evidence>
<evidence type="ECO:0000256" key="3">
    <source>
        <dbReference type="ARBA" id="ARBA00022723"/>
    </source>
</evidence>
<keyword evidence="4 11" id="KW-0378">Hydrolase</keyword>
<evidence type="ECO:0000256" key="11">
    <source>
        <dbReference type="RuleBase" id="RU361152"/>
    </source>
</evidence>
<dbReference type="Pfam" id="PF02056">
    <property type="entry name" value="Glyco_hydro_4"/>
    <property type="match status" value="1"/>
</dbReference>
<dbReference type="RefSeq" id="WP_132085108.1">
    <property type="nucleotide sequence ID" value="NZ_SLUK01000012.1"/>
</dbReference>
<protein>
    <submittedName>
        <fullName evidence="13">6-phospho-beta-glucosidase</fullName>
    </submittedName>
</protein>
<feature type="site" description="Increases basicity of active site Tyr" evidence="10">
    <location>
        <position position="109"/>
    </location>
</feature>
<dbReference type="PANTHER" id="PTHR32092:SF5">
    <property type="entry name" value="6-PHOSPHO-BETA-GLUCOSIDASE"/>
    <property type="match status" value="1"/>
</dbReference>
<dbReference type="EMBL" id="SLUK01000012">
    <property type="protein sequence ID" value="TCL41883.1"/>
    <property type="molecule type" value="Genomic_DNA"/>
</dbReference>
<evidence type="ECO:0000256" key="8">
    <source>
        <dbReference type="PIRSR" id="PIRSR601088-2"/>
    </source>
</evidence>
<evidence type="ECO:0000259" key="12">
    <source>
        <dbReference type="Pfam" id="PF11975"/>
    </source>
</evidence>
<gene>
    <name evidence="13" type="ORF">EDD78_11253</name>
</gene>
<comment type="cofactor">
    <cofactor evidence="11">
        <name>NAD(+)</name>
        <dbReference type="ChEBI" id="CHEBI:57540"/>
    </cofactor>
    <text evidence="11">Binds 1 NAD(+) per subunit.</text>
</comment>
<dbReference type="Gene3D" id="3.40.50.720">
    <property type="entry name" value="NAD(P)-binding Rossmann-like Domain"/>
    <property type="match status" value="1"/>
</dbReference>
<dbReference type="PRINTS" id="PR00732">
    <property type="entry name" value="GLHYDRLASE4"/>
</dbReference>
<comment type="caution">
    <text evidence="13">The sequence shown here is derived from an EMBL/GenBank/DDBJ whole genome shotgun (WGS) entry which is preliminary data.</text>
</comment>
<keyword evidence="6 9" id="KW-0464">Manganese</keyword>
<dbReference type="PANTHER" id="PTHR32092">
    <property type="entry name" value="6-PHOSPHO-BETA-GLUCOSIDASE-RELATED"/>
    <property type="match status" value="1"/>
</dbReference>
<organism evidence="13 14">
    <name type="scientific">Harryflintia acetispora</name>
    <dbReference type="NCBI Taxonomy" id="1849041"/>
    <lineage>
        <taxon>Bacteria</taxon>
        <taxon>Bacillati</taxon>
        <taxon>Bacillota</taxon>
        <taxon>Clostridia</taxon>
        <taxon>Eubacteriales</taxon>
        <taxon>Oscillospiraceae</taxon>
        <taxon>Harryflintia</taxon>
    </lineage>
</organism>
<evidence type="ECO:0000256" key="5">
    <source>
        <dbReference type="ARBA" id="ARBA00023027"/>
    </source>
</evidence>
<dbReference type="InterPro" id="IPR022616">
    <property type="entry name" value="Glyco_hydro_4_C"/>
</dbReference>
<dbReference type="Pfam" id="PF11975">
    <property type="entry name" value="Glyco_hydro_4C"/>
    <property type="match status" value="1"/>
</dbReference>
<keyword evidence="9" id="KW-0170">Cobalt</keyword>
<dbReference type="GO" id="GO:0016616">
    <property type="term" value="F:oxidoreductase activity, acting on the CH-OH group of donors, NAD or NADP as acceptor"/>
    <property type="evidence" value="ECO:0007669"/>
    <property type="project" value="InterPro"/>
</dbReference>
<dbReference type="PROSITE" id="PS01324">
    <property type="entry name" value="GLYCOSYL_HYDROL_F4"/>
    <property type="match status" value="1"/>
</dbReference>
<dbReference type="GO" id="GO:0005975">
    <property type="term" value="P:carbohydrate metabolic process"/>
    <property type="evidence" value="ECO:0007669"/>
    <property type="project" value="InterPro"/>
</dbReference>